<dbReference type="HOGENOM" id="CLU_875053_0_0_1"/>
<protein>
    <recommendedName>
        <fullName evidence="3">F-box domain-containing protein</fullName>
    </recommendedName>
</protein>
<dbReference type="AlphaFoldDB" id="E3NGX6"/>
<dbReference type="PANTHER" id="PTHR21503">
    <property type="entry name" value="F-BOX-CONTAINING HYPOTHETICAL PROTEIN C.ELEGANS"/>
    <property type="match status" value="1"/>
</dbReference>
<dbReference type="FunCoup" id="E3NGX6">
    <property type="interactions" value="549"/>
</dbReference>
<dbReference type="EMBL" id="DS268661">
    <property type="protein sequence ID" value="EFO97492.1"/>
    <property type="molecule type" value="Genomic_DNA"/>
</dbReference>
<gene>
    <name evidence="1" type="ORF">CRE_07039</name>
</gene>
<dbReference type="InParanoid" id="E3NGX6"/>
<proteinExistence type="predicted"/>
<sequence>MTEFSKALPLFRLPLIPLTKISRYMHLREILLISLASKKSAYIIRCLLPPNWFFLQMSFSEESKIFLGAKGPWAPVIIKGQKTGDVYELQIAQHNGVVSHRWTSPDLEDIVKPMLIHFALTFNPTISIKFGHICHQDFAVSVLEHVKQLNLMITSLKILSDANISPENYEHILDRCKNIPELVLSSEVTSDFQYRVGPDFSVDDFLVRDGHWMHLEDFSNCKKVTVWNSSGHTQQTYANPEVPRALIKKWIDSDCRLEHIEVSGYRFFSKEVTSVVENGFVSMNLLKLSYVFFRTTKHIEGYLYPVIFNFNLILQGLEFRQTANSHSVEITRRCDGKKATVKCRPLRFELKVID</sequence>
<accession>E3NGX6</accession>
<evidence type="ECO:0000313" key="1">
    <source>
        <dbReference type="EMBL" id="EFO97492.1"/>
    </source>
</evidence>
<dbReference type="PANTHER" id="PTHR21503:SF8">
    <property type="entry name" value="F-BOX ASSOCIATED DOMAIN-CONTAINING PROTEIN-RELATED"/>
    <property type="match status" value="1"/>
</dbReference>
<reference evidence="1" key="1">
    <citation type="submission" date="2007-07" db="EMBL/GenBank/DDBJ databases">
        <title>PCAP assembly of the Caenorhabditis remanei genome.</title>
        <authorList>
            <consortium name="The Caenorhabditis remanei Sequencing Consortium"/>
            <person name="Wilson R.K."/>
        </authorList>
    </citation>
    <scope>NUCLEOTIDE SEQUENCE [LARGE SCALE GENOMIC DNA]</scope>
    <source>
        <strain evidence="1">PB4641</strain>
    </source>
</reference>
<evidence type="ECO:0008006" key="3">
    <source>
        <dbReference type="Google" id="ProtNLM"/>
    </source>
</evidence>
<evidence type="ECO:0000313" key="2">
    <source>
        <dbReference type="Proteomes" id="UP000008281"/>
    </source>
</evidence>
<dbReference type="Proteomes" id="UP000008281">
    <property type="component" value="Unassembled WGS sequence"/>
</dbReference>
<organism evidence="2">
    <name type="scientific">Caenorhabditis remanei</name>
    <name type="common">Caenorhabditis vulgaris</name>
    <dbReference type="NCBI Taxonomy" id="31234"/>
    <lineage>
        <taxon>Eukaryota</taxon>
        <taxon>Metazoa</taxon>
        <taxon>Ecdysozoa</taxon>
        <taxon>Nematoda</taxon>
        <taxon>Chromadorea</taxon>
        <taxon>Rhabditida</taxon>
        <taxon>Rhabditina</taxon>
        <taxon>Rhabditomorpha</taxon>
        <taxon>Rhabditoidea</taxon>
        <taxon>Rhabditidae</taxon>
        <taxon>Peloderinae</taxon>
        <taxon>Caenorhabditis</taxon>
    </lineage>
</organism>
<name>E3NGX6_CAERE</name>
<keyword evidence="2" id="KW-1185">Reference proteome</keyword>